<dbReference type="EMBL" id="JABEZU010000001">
    <property type="protein sequence ID" value="NOV96654.1"/>
    <property type="molecule type" value="Genomic_DNA"/>
</dbReference>
<keyword evidence="1" id="KW-0472">Membrane</keyword>
<dbReference type="RefSeq" id="WP_171782803.1">
    <property type="nucleotide sequence ID" value="NZ_BAAAML010000002.1"/>
</dbReference>
<dbReference type="Proteomes" id="UP000757540">
    <property type="component" value="Unassembled WGS sequence"/>
</dbReference>
<protein>
    <submittedName>
        <fullName evidence="2">Uncharacterized protein</fullName>
    </submittedName>
</protein>
<accession>A0ABX2A1U8</accession>
<feature type="transmembrane region" description="Helical" evidence="1">
    <location>
        <begin position="81"/>
        <end position="100"/>
    </location>
</feature>
<evidence type="ECO:0000256" key="1">
    <source>
        <dbReference type="SAM" id="Phobius"/>
    </source>
</evidence>
<comment type="caution">
    <text evidence="2">The sequence shown here is derived from an EMBL/GenBank/DDBJ whole genome shotgun (WGS) entry which is preliminary data.</text>
</comment>
<reference evidence="2 3" key="1">
    <citation type="submission" date="2020-05" db="EMBL/GenBank/DDBJ databases">
        <title>Genomic Encyclopedia of Type Strains, Phase III (KMG-III): the genomes of soil and plant-associated and newly described type strains.</title>
        <authorList>
            <person name="Whitman W."/>
        </authorList>
    </citation>
    <scope>NUCLEOTIDE SEQUENCE [LARGE SCALE GENOMIC DNA]</scope>
    <source>
        <strain evidence="2 3">KCTC 19046</strain>
    </source>
</reference>
<organism evidence="2 3">
    <name type="scientific">Isoptericola halotolerans</name>
    <dbReference type="NCBI Taxonomy" id="300560"/>
    <lineage>
        <taxon>Bacteria</taxon>
        <taxon>Bacillati</taxon>
        <taxon>Actinomycetota</taxon>
        <taxon>Actinomycetes</taxon>
        <taxon>Micrococcales</taxon>
        <taxon>Promicromonosporaceae</taxon>
        <taxon>Isoptericola</taxon>
    </lineage>
</organism>
<keyword evidence="1" id="KW-0812">Transmembrane</keyword>
<proteinExistence type="predicted"/>
<name>A0ABX2A1U8_9MICO</name>
<keyword evidence="1" id="KW-1133">Transmembrane helix</keyword>
<gene>
    <name evidence="2" type="ORF">HDG69_001207</name>
</gene>
<keyword evidence="3" id="KW-1185">Reference proteome</keyword>
<sequence>MVFELVLATLMVTPVALPCLLYGISAWRGRRRSWAALPLAPMFYTKRNYLPLQIGVGGLIGYLWVPALTSTLLGYDRSEDVWLWTVVVTTPILLVAMYWWPDVALPRWYRSWLERGGRSVDQQGNVVVAPLWDDSEDAGAARP</sequence>
<feature type="transmembrane region" description="Helical" evidence="1">
    <location>
        <begin position="48"/>
        <end position="69"/>
    </location>
</feature>
<evidence type="ECO:0000313" key="3">
    <source>
        <dbReference type="Proteomes" id="UP000757540"/>
    </source>
</evidence>
<evidence type="ECO:0000313" key="2">
    <source>
        <dbReference type="EMBL" id="NOV96654.1"/>
    </source>
</evidence>
<feature type="transmembrane region" description="Helical" evidence="1">
    <location>
        <begin position="6"/>
        <end position="27"/>
    </location>
</feature>